<proteinExistence type="predicted"/>
<comment type="caution">
    <text evidence="1">The sequence shown here is derived from an EMBL/GenBank/DDBJ whole genome shotgun (WGS) entry which is preliminary data.</text>
</comment>
<gene>
    <name evidence="1" type="ORF">L596_002510</name>
</gene>
<dbReference type="Proteomes" id="UP000298663">
    <property type="component" value="Unassembled WGS sequence"/>
</dbReference>
<evidence type="ECO:0000313" key="2">
    <source>
        <dbReference type="Proteomes" id="UP000298663"/>
    </source>
</evidence>
<dbReference type="AlphaFoldDB" id="A0A4U8UPE2"/>
<reference evidence="1 2" key="2">
    <citation type="journal article" date="2019" name="G3 (Bethesda)">
        <title>Hybrid Assembly of the Genome of the Entomopathogenic Nematode Steinernema carpocapsae Identifies the X-Chromosome.</title>
        <authorList>
            <person name="Serra L."/>
            <person name="Macchietto M."/>
            <person name="Macias-Munoz A."/>
            <person name="McGill C.J."/>
            <person name="Rodriguez I.M."/>
            <person name="Rodriguez B."/>
            <person name="Murad R."/>
            <person name="Mortazavi A."/>
        </authorList>
    </citation>
    <scope>NUCLEOTIDE SEQUENCE [LARGE SCALE GENOMIC DNA]</scope>
    <source>
        <strain evidence="1 2">ALL</strain>
    </source>
</reference>
<protein>
    <submittedName>
        <fullName evidence="1">Uncharacterized protein</fullName>
    </submittedName>
</protein>
<dbReference type="EMBL" id="AZBU02000001">
    <property type="protein sequence ID" value="TMS35030.1"/>
    <property type="molecule type" value="Genomic_DNA"/>
</dbReference>
<accession>A0A4U8UPE2</accession>
<name>A0A4U8UPE2_STECR</name>
<evidence type="ECO:0000313" key="1">
    <source>
        <dbReference type="EMBL" id="TMS35030.1"/>
    </source>
</evidence>
<reference evidence="1 2" key="1">
    <citation type="journal article" date="2015" name="Genome Biol.">
        <title>Comparative genomics of Steinernema reveals deeply conserved gene regulatory networks.</title>
        <authorList>
            <person name="Dillman A.R."/>
            <person name="Macchietto M."/>
            <person name="Porter C.F."/>
            <person name="Rogers A."/>
            <person name="Williams B."/>
            <person name="Antoshechkin I."/>
            <person name="Lee M.M."/>
            <person name="Goodwin Z."/>
            <person name="Lu X."/>
            <person name="Lewis E.E."/>
            <person name="Goodrich-Blair H."/>
            <person name="Stock S.P."/>
            <person name="Adams B.J."/>
            <person name="Sternberg P.W."/>
            <person name="Mortazavi A."/>
        </authorList>
    </citation>
    <scope>NUCLEOTIDE SEQUENCE [LARGE SCALE GENOMIC DNA]</scope>
    <source>
        <strain evidence="1 2">ALL</strain>
    </source>
</reference>
<keyword evidence="2" id="KW-1185">Reference proteome</keyword>
<organism evidence="1 2">
    <name type="scientific">Steinernema carpocapsae</name>
    <name type="common">Entomopathogenic nematode</name>
    <dbReference type="NCBI Taxonomy" id="34508"/>
    <lineage>
        <taxon>Eukaryota</taxon>
        <taxon>Metazoa</taxon>
        <taxon>Ecdysozoa</taxon>
        <taxon>Nematoda</taxon>
        <taxon>Chromadorea</taxon>
        <taxon>Rhabditida</taxon>
        <taxon>Tylenchina</taxon>
        <taxon>Panagrolaimomorpha</taxon>
        <taxon>Strongyloidoidea</taxon>
        <taxon>Steinernematidae</taxon>
        <taxon>Steinernema</taxon>
    </lineage>
</organism>
<sequence>MIAGSNRFSSPPTGASLAFFVHCGIGPAAVLLHGEVCVRAASDPRLINHARILRTSCFHVPTPPAPLRSIVLFFQTRFFRIP</sequence>